<dbReference type="GO" id="GO:0045259">
    <property type="term" value="C:proton-transporting ATP synthase complex"/>
    <property type="evidence" value="ECO:0007669"/>
    <property type="project" value="UniProtKB-KW"/>
</dbReference>
<dbReference type="AlphaFoldDB" id="A0A1G1VSM5"/>
<organism evidence="11 12">
    <name type="scientific">Candidatus Chisholmbacteria bacterium RIFCSPHIGHO2_01_FULL_52_32</name>
    <dbReference type="NCBI Taxonomy" id="1797591"/>
    <lineage>
        <taxon>Bacteria</taxon>
        <taxon>Candidatus Chisholmiibacteriota</taxon>
    </lineage>
</organism>
<dbReference type="NCBIfam" id="TIGR01146">
    <property type="entry name" value="ATPsyn_F1gamma"/>
    <property type="match status" value="1"/>
</dbReference>
<keyword evidence="8 10" id="KW-0139">CF(1)</keyword>
<sequence>MAAIKIIKRRIRSAKNIKQITKAMEMVAASKMRRAQEKALTTRPYSTKLREILSQLATRIRSDKHPMLRSFPDSIGATGIILISSDRGLCGALNTNLFRAMEEFKLALHEEMREQMLSFEYIAVGRKSRDYVLKTGQALYAEFTNLPERPKFEDVSPIAKLAIEGFMSGKFKQVYIVYTDFVTTLKQEVNSFRLLPIETKKLKETSETLIRPLKDYLFEPDADTVMEALLPHYIEMQVYQTALEALASEQSARMVAMKSASDNAAEIIQDLTLIYNKDRQQSITSEIADLVTSRKALSA</sequence>
<dbReference type="InterPro" id="IPR000131">
    <property type="entry name" value="ATP_synth_F1_gsu"/>
</dbReference>
<comment type="similarity">
    <text evidence="3 10">Belongs to the ATPase gamma chain family.</text>
</comment>
<evidence type="ECO:0000256" key="3">
    <source>
        <dbReference type="ARBA" id="ARBA00007681"/>
    </source>
</evidence>
<gene>
    <name evidence="10" type="primary">atpG</name>
    <name evidence="11" type="ORF">A2786_02720</name>
</gene>
<evidence type="ECO:0000256" key="10">
    <source>
        <dbReference type="HAMAP-Rule" id="MF_00815"/>
    </source>
</evidence>
<dbReference type="PRINTS" id="PR00126">
    <property type="entry name" value="ATPASEGAMMA"/>
</dbReference>
<evidence type="ECO:0000256" key="6">
    <source>
        <dbReference type="ARBA" id="ARBA00023065"/>
    </source>
</evidence>
<comment type="caution">
    <text evidence="11">The sequence shown here is derived from an EMBL/GenBank/DDBJ whole genome shotgun (WGS) entry which is preliminary data.</text>
</comment>
<evidence type="ECO:0000313" key="11">
    <source>
        <dbReference type="EMBL" id="OGY18392.1"/>
    </source>
</evidence>
<comment type="subunit">
    <text evidence="10">F-type ATPases have 2 components, CF(1) - the catalytic core - and CF(0) - the membrane proton channel. CF(1) has five subunits: alpha(3), beta(3), gamma(1), delta(1), epsilon(1). CF(0) has three main subunits: a, b and c.</text>
</comment>
<evidence type="ECO:0000256" key="2">
    <source>
        <dbReference type="ARBA" id="ARBA00004170"/>
    </source>
</evidence>
<evidence type="ECO:0000313" key="12">
    <source>
        <dbReference type="Proteomes" id="UP000179233"/>
    </source>
</evidence>
<evidence type="ECO:0000256" key="7">
    <source>
        <dbReference type="ARBA" id="ARBA00023136"/>
    </source>
</evidence>
<proteinExistence type="inferred from homology"/>
<dbReference type="SUPFAM" id="SSF52943">
    <property type="entry name" value="ATP synthase (F1-ATPase), gamma subunit"/>
    <property type="match status" value="1"/>
</dbReference>
<dbReference type="Proteomes" id="UP000179233">
    <property type="component" value="Unassembled WGS sequence"/>
</dbReference>
<accession>A0A1G1VSM5</accession>
<evidence type="ECO:0000256" key="9">
    <source>
        <dbReference type="ARBA" id="ARBA00023310"/>
    </source>
</evidence>
<dbReference type="PANTHER" id="PTHR11693">
    <property type="entry name" value="ATP SYNTHASE GAMMA CHAIN"/>
    <property type="match status" value="1"/>
</dbReference>
<dbReference type="Pfam" id="PF00231">
    <property type="entry name" value="ATP-synt"/>
    <property type="match status" value="1"/>
</dbReference>
<evidence type="ECO:0000256" key="5">
    <source>
        <dbReference type="ARBA" id="ARBA00022781"/>
    </source>
</evidence>
<evidence type="ECO:0000256" key="4">
    <source>
        <dbReference type="ARBA" id="ARBA00022448"/>
    </source>
</evidence>
<protein>
    <recommendedName>
        <fullName evidence="10">ATP synthase gamma chain</fullName>
    </recommendedName>
    <alternativeName>
        <fullName evidence="10">ATP synthase F1 sector gamma subunit</fullName>
    </alternativeName>
    <alternativeName>
        <fullName evidence="10">F-ATPase gamma subunit</fullName>
    </alternativeName>
</protein>
<dbReference type="InterPro" id="IPR035968">
    <property type="entry name" value="ATP_synth_F1_ATPase_gsu"/>
</dbReference>
<dbReference type="GO" id="GO:0042777">
    <property type="term" value="P:proton motive force-driven plasma membrane ATP synthesis"/>
    <property type="evidence" value="ECO:0007669"/>
    <property type="project" value="UniProtKB-UniRule"/>
</dbReference>
<dbReference type="HAMAP" id="MF_00815">
    <property type="entry name" value="ATP_synth_gamma_bact"/>
    <property type="match status" value="1"/>
</dbReference>
<keyword evidence="5 10" id="KW-0375">Hydrogen ion transport</keyword>
<dbReference type="Gene3D" id="1.10.287.80">
    <property type="entry name" value="ATP synthase, gamma subunit, helix hairpin domain"/>
    <property type="match status" value="1"/>
</dbReference>
<evidence type="ECO:0000256" key="8">
    <source>
        <dbReference type="ARBA" id="ARBA00023196"/>
    </source>
</evidence>
<dbReference type="CDD" id="cd12151">
    <property type="entry name" value="F1-ATPase_gamma"/>
    <property type="match status" value="1"/>
</dbReference>
<evidence type="ECO:0000256" key="1">
    <source>
        <dbReference type="ARBA" id="ARBA00003456"/>
    </source>
</evidence>
<reference evidence="11 12" key="1">
    <citation type="journal article" date="2016" name="Nat. Commun.">
        <title>Thousands of microbial genomes shed light on interconnected biogeochemical processes in an aquifer system.</title>
        <authorList>
            <person name="Anantharaman K."/>
            <person name="Brown C.T."/>
            <person name="Hug L.A."/>
            <person name="Sharon I."/>
            <person name="Castelle C.J."/>
            <person name="Probst A.J."/>
            <person name="Thomas B.C."/>
            <person name="Singh A."/>
            <person name="Wilkins M.J."/>
            <person name="Karaoz U."/>
            <person name="Brodie E.L."/>
            <person name="Williams K.H."/>
            <person name="Hubbard S.S."/>
            <person name="Banfield J.F."/>
        </authorList>
    </citation>
    <scope>NUCLEOTIDE SEQUENCE [LARGE SCALE GENOMIC DNA]</scope>
</reference>
<keyword evidence="10" id="KW-1003">Cell membrane</keyword>
<dbReference type="EMBL" id="MHCJ01000003">
    <property type="protein sequence ID" value="OGY18392.1"/>
    <property type="molecule type" value="Genomic_DNA"/>
</dbReference>
<comment type="function">
    <text evidence="1 10">Produces ATP from ADP in the presence of a proton gradient across the membrane. The gamma chain is believed to be important in regulating ATPase activity and the flow of protons through the CF(0) complex.</text>
</comment>
<keyword evidence="6 10" id="KW-0406">Ion transport</keyword>
<comment type="subcellular location">
    <subcellularLocation>
        <location evidence="10">Cell membrane</location>
        <topology evidence="10">Peripheral membrane protein</topology>
    </subcellularLocation>
    <subcellularLocation>
        <location evidence="2">Membrane</location>
        <topology evidence="2">Peripheral membrane protein</topology>
    </subcellularLocation>
</comment>
<dbReference type="GO" id="GO:0005524">
    <property type="term" value="F:ATP binding"/>
    <property type="evidence" value="ECO:0007669"/>
    <property type="project" value="UniProtKB-UniRule"/>
</dbReference>
<dbReference type="GO" id="GO:0046933">
    <property type="term" value="F:proton-transporting ATP synthase activity, rotational mechanism"/>
    <property type="evidence" value="ECO:0007669"/>
    <property type="project" value="UniProtKB-UniRule"/>
</dbReference>
<keyword evidence="7 10" id="KW-0472">Membrane</keyword>
<dbReference type="Gene3D" id="3.40.1380.10">
    <property type="match status" value="1"/>
</dbReference>
<dbReference type="PANTHER" id="PTHR11693:SF22">
    <property type="entry name" value="ATP SYNTHASE SUBUNIT GAMMA, MITOCHONDRIAL"/>
    <property type="match status" value="1"/>
</dbReference>
<dbReference type="GO" id="GO:0005886">
    <property type="term" value="C:plasma membrane"/>
    <property type="evidence" value="ECO:0007669"/>
    <property type="project" value="UniProtKB-SubCell"/>
</dbReference>
<keyword evidence="9 10" id="KW-0066">ATP synthesis</keyword>
<keyword evidence="4 10" id="KW-0813">Transport</keyword>
<name>A0A1G1VSM5_9BACT</name>